<feature type="binding site" evidence="8">
    <location>
        <position position="76"/>
    </location>
    <ligand>
        <name>Mg(2+)</name>
        <dbReference type="ChEBI" id="CHEBI:18420"/>
        <label>1</label>
        <note>catalytic</note>
    </ligand>
</feature>
<dbReference type="GO" id="GO:0008934">
    <property type="term" value="F:inositol monophosphate 1-phosphatase activity"/>
    <property type="evidence" value="ECO:0007669"/>
    <property type="project" value="InterPro"/>
</dbReference>
<proteinExistence type="inferred from homology"/>
<sequence>MARKAGEKIKVAFGAPKQITFKADIDLVTKTDKEVEEMLMGAIRGRFPDHKFVAEENVSDGKGEEVLTEAPTWLIDPIDGTTNFVHKFPFCCVSIGLAINKQVVVGVVYNPMLDELFTAIKGQGAKKNGTPIQVSTTDSLQQSLVATGFPYDRSYTKQVLEVLQKVVEKVRDVRRAGSAALDMCYVASGVFEAYYENGIHAWDVAAGSLILLEAGGVVSGFALDKELDICKRQIVATNAGIAKELRLIVKDLESIYRV</sequence>
<evidence type="ECO:0000256" key="1">
    <source>
        <dbReference type="ARBA" id="ARBA00001033"/>
    </source>
</evidence>
<dbReference type="InterPro" id="IPR033942">
    <property type="entry name" value="IMPase"/>
</dbReference>
<evidence type="ECO:0000256" key="5">
    <source>
        <dbReference type="ARBA" id="ARBA00022723"/>
    </source>
</evidence>
<dbReference type="CDD" id="cd01639">
    <property type="entry name" value="IMPase"/>
    <property type="match status" value="1"/>
</dbReference>
<dbReference type="PRINTS" id="PR00377">
    <property type="entry name" value="IMPHPHTASES"/>
</dbReference>
<dbReference type="PROSITE" id="PS00630">
    <property type="entry name" value="IMP_2"/>
    <property type="match status" value="1"/>
</dbReference>
<dbReference type="PANTHER" id="PTHR20854">
    <property type="entry name" value="INOSITOL MONOPHOSPHATASE"/>
    <property type="match status" value="1"/>
</dbReference>
<comment type="cofactor">
    <cofactor evidence="2 8 9">
        <name>Mg(2+)</name>
        <dbReference type="ChEBI" id="CHEBI:18420"/>
    </cofactor>
</comment>
<comment type="pathway">
    <text evidence="3 9">Polyol metabolism; myo-inositol biosynthesis; myo-inositol from D-glucose 6-phosphate: step 2/2.</text>
</comment>
<feature type="binding site" evidence="8">
    <location>
        <position position="203"/>
    </location>
    <ligand>
        <name>Mg(2+)</name>
        <dbReference type="ChEBI" id="CHEBI:18420"/>
        <label>1</label>
        <note>catalytic</note>
    </ligand>
</feature>
<dbReference type="Pfam" id="PF00459">
    <property type="entry name" value="Inositol_P"/>
    <property type="match status" value="1"/>
</dbReference>
<evidence type="ECO:0000256" key="2">
    <source>
        <dbReference type="ARBA" id="ARBA00001946"/>
    </source>
</evidence>
<protein>
    <recommendedName>
        <fullName evidence="9">Inositol-1-monophosphatase</fullName>
        <ecNumber evidence="9">3.1.3.25</ecNumber>
    </recommendedName>
</protein>
<dbReference type="Gene3D" id="3.30.540.10">
    <property type="entry name" value="Fructose-1,6-Bisphosphatase, subunit A, domain 1"/>
    <property type="match status" value="1"/>
</dbReference>
<dbReference type="Gene3D" id="3.40.190.80">
    <property type="match status" value="1"/>
</dbReference>
<dbReference type="EMBL" id="GIBP01006198">
    <property type="protein sequence ID" value="NDV35167.1"/>
    <property type="molecule type" value="Transcribed_RNA"/>
</dbReference>
<dbReference type="EC" id="3.1.3.25" evidence="9"/>
<dbReference type="PROSITE" id="PS00629">
    <property type="entry name" value="IMP_1"/>
    <property type="match status" value="1"/>
</dbReference>
<feature type="binding site" evidence="8">
    <location>
        <position position="78"/>
    </location>
    <ligand>
        <name>Mg(2+)</name>
        <dbReference type="ChEBI" id="CHEBI:18420"/>
        <label>1</label>
        <note>catalytic</note>
    </ligand>
</feature>
<accession>A0A6B2LEA0</accession>
<keyword evidence="6 9" id="KW-0378">Hydrolase</keyword>
<evidence type="ECO:0000256" key="4">
    <source>
        <dbReference type="ARBA" id="ARBA00009759"/>
    </source>
</evidence>
<evidence type="ECO:0000256" key="6">
    <source>
        <dbReference type="ARBA" id="ARBA00022801"/>
    </source>
</evidence>
<comment type="similarity">
    <text evidence="4 9">Belongs to the inositol monophosphatase superfamily.</text>
</comment>
<keyword evidence="7 8" id="KW-0460">Magnesium</keyword>
<evidence type="ECO:0000256" key="8">
    <source>
        <dbReference type="PIRSR" id="PIRSR600760-2"/>
    </source>
</evidence>
<feature type="binding site" evidence="8">
    <location>
        <position position="55"/>
    </location>
    <ligand>
        <name>Mg(2+)</name>
        <dbReference type="ChEBI" id="CHEBI:18420"/>
        <label>1</label>
        <note>catalytic</note>
    </ligand>
</feature>
<dbReference type="InterPro" id="IPR020550">
    <property type="entry name" value="Inositol_monophosphatase_CS"/>
</dbReference>
<dbReference type="GO" id="GO:0046854">
    <property type="term" value="P:phosphatidylinositol phosphate biosynthetic process"/>
    <property type="evidence" value="ECO:0007669"/>
    <property type="project" value="InterPro"/>
</dbReference>
<dbReference type="InterPro" id="IPR020583">
    <property type="entry name" value="Inositol_monoP_metal-BS"/>
</dbReference>
<dbReference type="FunFam" id="3.40.190.80:FF:000002">
    <property type="entry name" value="Inositol-1-monophosphatase"/>
    <property type="match status" value="1"/>
</dbReference>
<evidence type="ECO:0000256" key="7">
    <source>
        <dbReference type="ARBA" id="ARBA00022842"/>
    </source>
</evidence>
<dbReference type="GO" id="GO:0046872">
    <property type="term" value="F:metal ion binding"/>
    <property type="evidence" value="ECO:0007669"/>
    <property type="project" value="UniProtKB-KW"/>
</dbReference>
<name>A0A6B2LEA0_9EUKA</name>
<evidence type="ECO:0000256" key="9">
    <source>
        <dbReference type="RuleBase" id="RU364068"/>
    </source>
</evidence>
<dbReference type="InterPro" id="IPR000760">
    <property type="entry name" value="Inositol_monophosphatase-like"/>
</dbReference>
<dbReference type="UniPathway" id="UPA00823">
    <property type="reaction ID" value="UER00788"/>
</dbReference>
<evidence type="ECO:0000256" key="3">
    <source>
        <dbReference type="ARBA" id="ARBA00005152"/>
    </source>
</evidence>
<dbReference type="PANTHER" id="PTHR20854:SF4">
    <property type="entry name" value="INOSITOL-1-MONOPHOSPHATASE-RELATED"/>
    <property type="match status" value="1"/>
</dbReference>
<dbReference type="FunFam" id="3.30.540.10:FF:000004">
    <property type="entry name" value="Inositol-1-monophosphatase"/>
    <property type="match status" value="1"/>
</dbReference>
<organism evidence="10">
    <name type="scientific">Arcella intermedia</name>
    <dbReference type="NCBI Taxonomy" id="1963864"/>
    <lineage>
        <taxon>Eukaryota</taxon>
        <taxon>Amoebozoa</taxon>
        <taxon>Tubulinea</taxon>
        <taxon>Elardia</taxon>
        <taxon>Arcellinida</taxon>
        <taxon>Sphaerothecina</taxon>
        <taxon>Arcellidae</taxon>
        <taxon>Arcella</taxon>
    </lineage>
</organism>
<dbReference type="GO" id="GO:0007165">
    <property type="term" value="P:signal transduction"/>
    <property type="evidence" value="ECO:0007669"/>
    <property type="project" value="TreeGrafter"/>
</dbReference>
<reference evidence="10" key="1">
    <citation type="journal article" date="2020" name="J. Eukaryot. Microbiol.">
        <title>De novo Sequencing, Assembly and Annotation of the Transcriptome for the Free-Living Testate Amoeba Arcella intermedia.</title>
        <authorList>
            <person name="Ribeiro G.M."/>
            <person name="Porfirio-Sousa A.L."/>
            <person name="Maurer-Alcala X.X."/>
            <person name="Katz L.A."/>
            <person name="Lahr D.J.G."/>
        </authorList>
    </citation>
    <scope>NUCLEOTIDE SEQUENCE</scope>
</reference>
<dbReference type="GO" id="GO:0006021">
    <property type="term" value="P:inositol biosynthetic process"/>
    <property type="evidence" value="ECO:0007669"/>
    <property type="project" value="UniProtKB-UniPathway"/>
</dbReference>
<dbReference type="SUPFAM" id="SSF56655">
    <property type="entry name" value="Carbohydrate phosphatase"/>
    <property type="match status" value="1"/>
</dbReference>
<dbReference type="AlphaFoldDB" id="A0A6B2LEA0"/>
<evidence type="ECO:0000313" key="10">
    <source>
        <dbReference type="EMBL" id="NDV35167.1"/>
    </source>
</evidence>
<keyword evidence="5 8" id="KW-0479">Metal-binding</keyword>
<feature type="binding site" evidence="8">
    <location>
        <position position="79"/>
    </location>
    <ligand>
        <name>Mg(2+)</name>
        <dbReference type="ChEBI" id="CHEBI:18420"/>
        <label>1</label>
        <note>catalytic</note>
    </ligand>
</feature>
<comment type="catalytic activity">
    <reaction evidence="1 9">
        <text>a myo-inositol phosphate + H2O = myo-inositol + phosphate</text>
        <dbReference type="Rhea" id="RHEA:24056"/>
        <dbReference type="ChEBI" id="CHEBI:15377"/>
        <dbReference type="ChEBI" id="CHEBI:17268"/>
        <dbReference type="ChEBI" id="CHEBI:43474"/>
        <dbReference type="ChEBI" id="CHEBI:84139"/>
        <dbReference type="EC" id="3.1.3.25"/>
    </reaction>
</comment>